<keyword evidence="4 8" id="KW-0489">Methyltransferase</keyword>
<evidence type="ECO:0000256" key="3">
    <source>
        <dbReference type="ARBA" id="ARBA00012327"/>
    </source>
</evidence>
<proteinExistence type="inferred from homology"/>
<dbReference type="PANTHER" id="PTHR13090:SF1">
    <property type="entry name" value="ARGININE-HYDROXYLASE NDUFAF5, MITOCHONDRIAL"/>
    <property type="match status" value="1"/>
</dbReference>
<feature type="domain" description="Methyltransferase type 11" evidence="9">
    <location>
        <begin position="51"/>
        <end position="140"/>
    </location>
</feature>
<dbReference type="InterPro" id="IPR029063">
    <property type="entry name" value="SAM-dependent_MTases_sf"/>
</dbReference>
<evidence type="ECO:0000256" key="7">
    <source>
        <dbReference type="ARBA" id="ARBA00022756"/>
    </source>
</evidence>
<evidence type="ECO:0000256" key="5">
    <source>
        <dbReference type="ARBA" id="ARBA00022679"/>
    </source>
</evidence>
<dbReference type="GO" id="GO:0102130">
    <property type="term" value="F:malonyl-CoA methyltransferase activity"/>
    <property type="evidence" value="ECO:0007669"/>
    <property type="project" value="UniProtKB-EC"/>
</dbReference>
<comment type="pathway">
    <text evidence="2 8">Cofactor biosynthesis; biotin biosynthesis.</text>
</comment>
<dbReference type="Gene3D" id="3.40.50.150">
    <property type="entry name" value="Vaccinia Virus protein VP39"/>
    <property type="match status" value="1"/>
</dbReference>
<keyword evidence="7 8" id="KW-0093">Biotin biosynthesis</keyword>
<dbReference type="RefSeq" id="WP_244784114.1">
    <property type="nucleotide sequence ID" value="NZ_CP091508.1"/>
</dbReference>
<comment type="function">
    <text evidence="8">Converts the free carboxyl group of a malonyl-thioester to its methyl ester by transfer of a methyl group from S-adenosyl-L-methionine (SAM). It allows to synthesize pimeloyl-ACP via the fatty acid synthetic pathway.</text>
</comment>
<keyword evidence="11" id="KW-1185">Reference proteome</keyword>
<reference evidence="10 11" key="1">
    <citation type="journal article" date="2022" name="Res Sq">
        <title>Evolution of multicellular longitudinally dividing oral cavity symbionts (Neisseriaceae).</title>
        <authorList>
            <person name="Nyongesa S."/>
            <person name="Weber P."/>
            <person name="Bernet E."/>
            <person name="Pullido F."/>
            <person name="Nieckarz M."/>
            <person name="Delaby M."/>
            <person name="Nieves C."/>
            <person name="Viehboeck T."/>
            <person name="Krause N."/>
            <person name="Rivera-Millot A."/>
            <person name="Nakamura A."/>
            <person name="Vischer N."/>
            <person name="VanNieuwenhze M."/>
            <person name="Brun Y."/>
            <person name="Cava F."/>
            <person name="Bulgheresi S."/>
            <person name="Veyrier F."/>
        </authorList>
    </citation>
    <scope>NUCLEOTIDE SEQUENCE [LARGE SCALE GENOMIC DNA]</scope>
    <source>
        <strain evidence="10 11">CCUG 63373m</strain>
    </source>
</reference>
<dbReference type="CDD" id="cd02440">
    <property type="entry name" value="AdoMet_MTases"/>
    <property type="match status" value="1"/>
</dbReference>
<evidence type="ECO:0000256" key="2">
    <source>
        <dbReference type="ARBA" id="ARBA00004746"/>
    </source>
</evidence>
<accession>A0ABY4DQQ6</accession>
<evidence type="ECO:0000256" key="6">
    <source>
        <dbReference type="ARBA" id="ARBA00022691"/>
    </source>
</evidence>
<evidence type="ECO:0000256" key="1">
    <source>
        <dbReference type="ARBA" id="ARBA00000852"/>
    </source>
</evidence>
<evidence type="ECO:0000259" key="9">
    <source>
        <dbReference type="Pfam" id="PF08241"/>
    </source>
</evidence>
<dbReference type="HAMAP" id="MF_00835">
    <property type="entry name" value="BioC"/>
    <property type="match status" value="1"/>
</dbReference>
<keyword evidence="6 8" id="KW-0949">S-adenosyl-L-methionine</keyword>
<sequence length="258" mass="28121">MPSENAKHHIARAFSQAAAGYDQAAALQRQSGMRLLELLDAPAHMPGQTVLDIGAGSGHFSRIMQMQGAQVWALDLAEGMLRHISAHRHAHACLLGDAEALPLAAGSIGLCFSNLAVQWCGNLPRAAAEMHRVTRPGGCAAVATISADSLWQLRHAWQAADDAPHVNRFLSEADIRAAFSCFTSVHVHTETLTQTFDSLRGLLHSLKSTGANHVLGRNQRGLTGKHRWQRFCTAYENLRTPEGKLPLDYRITYLIAHT</sequence>
<dbReference type="SUPFAM" id="SSF53335">
    <property type="entry name" value="S-adenosyl-L-methionine-dependent methyltransferases"/>
    <property type="match status" value="1"/>
</dbReference>
<dbReference type="EMBL" id="CP091508">
    <property type="protein sequence ID" value="UOO81045.1"/>
    <property type="molecule type" value="Genomic_DNA"/>
</dbReference>
<comment type="similarity">
    <text evidence="8">Belongs to the methyltransferase superfamily.</text>
</comment>
<dbReference type="Proteomes" id="UP000829817">
    <property type="component" value="Chromosome"/>
</dbReference>
<evidence type="ECO:0000313" key="11">
    <source>
        <dbReference type="Proteomes" id="UP000829817"/>
    </source>
</evidence>
<dbReference type="Pfam" id="PF08241">
    <property type="entry name" value="Methyltransf_11"/>
    <property type="match status" value="1"/>
</dbReference>
<dbReference type="NCBIfam" id="TIGR02072">
    <property type="entry name" value="BioC"/>
    <property type="match status" value="1"/>
</dbReference>
<dbReference type="InterPro" id="IPR011814">
    <property type="entry name" value="BioC"/>
</dbReference>
<dbReference type="GO" id="GO:0032259">
    <property type="term" value="P:methylation"/>
    <property type="evidence" value="ECO:0007669"/>
    <property type="project" value="UniProtKB-KW"/>
</dbReference>
<protein>
    <recommendedName>
        <fullName evidence="3 8">Malonyl-[acyl-carrier protein] O-methyltransferase</fullName>
        <shortName evidence="8">Malonyl-ACP O-methyltransferase</shortName>
        <ecNumber evidence="3 8">2.1.1.197</ecNumber>
    </recommendedName>
    <alternativeName>
        <fullName evidence="8">Biotin synthesis protein BioC</fullName>
    </alternativeName>
</protein>
<organism evidence="10 11">
    <name type="scientific">Uruburuella testudinis</name>
    <dbReference type="NCBI Taxonomy" id="1282863"/>
    <lineage>
        <taxon>Bacteria</taxon>
        <taxon>Pseudomonadati</taxon>
        <taxon>Pseudomonadota</taxon>
        <taxon>Betaproteobacteria</taxon>
        <taxon>Neisseriales</taxon>
        <taxon>Neisseriaceae</taxon>
        <taxon>Uruburuella</taxon>
    </lineage>
</organism>
<comment type="catalytic activity">
    <reaction evidence="1 8">
        <text>malonyl-[ACP] + S-adenosyl-L-methionine = malonyl-[ACP] methyl ester + S-adenosyl-L-homocysteine</text>
        <dbReference type="Rhea" id="RHEA:17105"/>
        <dbReference type="Rhea" id="RHEA-COMP:9623"/>
        <dbReference type="Rhea" id="RHEA-COMP:9954"/>
        <dbReference type="ChEBI" id="CHEBI:57856"/>
        <dbReference type="ChEBI" id="CHEBI:59789"/>
        <dbReference type="ChEBI" id="CHEBI:78449"/>
        <dbReference type="ChEBI" id="CHEBI:78845"/>
        <dbReference type="EC" id="2.1.1.197"/>
    </reaction>
</comment>
<keyword evidence="5 8" id="KW-0808">Transferase</keyword>
<name>A0ABY4DQQ6_9NEIS</name>
<evidence type="ECO:0000256" key="4">
    <source>
        <dbReference type="ARBA" id="ARBA00022603"/>
    </source>
</evidence>
<dbReference type="InterPro" id="IPR050602">
    <property type="entry name" value="Malonyl-ACP_OMT"/>
</dbReference>
<evidence type="ECO:0000313" key="10">
    <source>
        <dbReference type="EMBL" id="UOO81045.1"/>
    </source>
</evidence>
<evidence type="ECO:0000256" key="8">
    <source>
        <dbReference type="HAMAP-Rule" id="MF_00835"/>
    </source>
</evidence>
<gene>
    <name evidence="8 10" type="primary">bioC</name>
    <name evidence="10" type="ORF">LVJ83_08635</name>
</gene>
<dbReference type="EC" id="2.1.1.197" evidence="3 8"/>
<dbReference type="PANTHER" id="PTHR13090">
    <property type="entry name" value="ARGININE-HYDROXYLASE NDUFAF5, MITOCHONDRIAL"/>
    <property type="match status" value="1"/>
</dbReference>
<dbReference type="InterPro" id="IPR013216">
    <property type="entry name" value="Methyltransf_11"/>
</dbReference>